<dbReference type="PRINTS" id="PR00455">
    <property type="entry name" value="HTHTETR"/>
</dbReference>
<dbReference type="PROSITE" id="PS50977">
    <property type="entry name" value="HTH_TETR_2"/>
    <property type="match status" value="1"/>
</dbReference>
<dbReference type="Gene3D" id="1.10.10.60">
    <property type="entry name" value="Homeodomain-like"/>
    <property type="match status" value="1"/>
</dbReference>
<sequence>MSEPGLRERKKQQTRKSISDMATWLFMTRGFDTVTVAEVASAAGVSTKTVFNYFPRKEDLFFDRMPEAVEMISRAVRERPEGTAPLTAIRELVLRLLGERHPLAGVGHFREFWQVVIDSPALQARVRESVQELEELVTELFAEATGTAPDDPWCRMTAALTVTVYRTAYLTATRRIMAGDHPDAVAVDYAALLSRAFDALAGSLTARG</sequence>
<keyword evidence="3" id="KW-0804">Transcription</keyword>
<dbReference type="PANTHER" id="PTHR30055:SF234">
    <property type="entry name" value="HTH-TYPE TRANSCRIPTIONAL REGULATOR BETI"/>
    <property type="match status" value="1"/>
</dbReference>
<evidence type="ECO:0000256" key="2">
    <source>
        <dbReference type="ARBA" id="ARBA00023125"/>
    </source>
</evidence>
<name>A0ABW1NU68_9ACTN</name>
<evidence type="ECO:0000259" key="5">
    <source>
        <dbReference type="PROSITE" id="PS50977"/>
    </source>
</evidence>
<comment type="caution">
    <text evidence="6">The sequence shown here is derived from an EMBL/GenBank/DDBJ whole genome shotgun (WGS) entry which is preliminary data.</text>
</comment>
<keyword evidence="7" id="KW-1185">Reference proteome</keyword>
<accession>A0ABW1NU68</accession>
<feature type="domain" description="HTH tetR-type" evidence="5">
    <location>
        <begin position="12"/>
        <end position="72"/>
    </location>
</feature>
<dbReference type="Proteomes" id="UP001596137">
    <property type="component" value="Unassembled WGS sequence"/>
</dbReference>
<evidence type="ECO:0000313" key="6">
    <source>
        <dbReference type="EMBL" id="MFC6086923.1"/>
    </source>
</evidence>
<dbReference type="Gene3D" id="1.10.357.10">
    <property type="entry name" value="Tetracycline Repressor, domain 2"/>
    <property type="match status" value="1"/>
</dbReference>
<proteinExistence type="predicted"/>
<organism evidence="6 7">
    <name type="scientific">Sphaerisporangium aureirubrum</name>
    <dbReference type="NCBI Taxonomy" id="1544736"/>
    <lineage>
        <taxon>Bacteria</taxon>
        <taxon>Bacillati</taxon>
        <taxon>Actinomycetota</taxon>
        <taxon>Actinomycetes</taxon>
        <taxon>Streptosporangiales</taxon>
        <taxon>Streptosporangiaceae</taxon>
        <taxon>Sphaerisporangium</taxon>
    </lineage>
</organism>
<dbReference type="InterPro" id="IPR050109">
    <property type="entry name" value="HTH-type_TetR-like_transc_reg"/>
</dbReference>
<dbReference type="InterPro" id="IPR009057">
    <property type="entry name" value="Homeodomain-like_sf"/>
</dbReference>
<keyword evidence="1" id="KW-0805">Transcription regulation</keyword>
<dbReference type="RefSeq" id="WP_380762590.1">
    <property type="nucleotide sequence ID" value="NZ_JBHSRF010000107.1"/>
</dbReference>
<dbReference type="Pfam" id="PF00440">
    <property type="entry name" value="TetR_N"/>
    <property type="match status" value="1"/>
</dbReference>
<gene>
    <name evidence="6" type="ORF">ACFP1K_37560</name>
</gene>
<evidence type="ECO:0000256" key="3">
    <source>
        <dbReference type="ARBA" id="ARBA00023163"/>
    </source>
</evidence>
<dbReference type="Pfam" id="PF17754">
    <property type="entry name" value="TetR_C_14"/>
    <property type="match status" value="1"/>
</dbReference>
<keyword evidence="2 4" id="KW-0238">DNA-binding</keyword>
<protein>
    <submittedName>
        <fullName evidence="6">TetR/AcrR family transcriptional regulator</fullName>
    </submittedName>
</protein>
<dbReference type="InterPro" id="IPR041347">
    <property type="entry name" value="MftR_C"/>
</dbReference>
<reference evidence="7" key="1">
    <citation type="journal article" date="2019" name="Int. J. Syst. Evol. Microbiol.">
        <title>The Global Catalogue of Microorganisms (GCM) 10K type strain sequencing project: providing services to taxonomists for standard genome sequencing and annotation.</title>
        <authorList>
            <consortium name="The Broad Institute Genomics Platform"/>
            <consortium name="The Broad Institute Genome Sequencing Center for Infectious Disease"/>
            <person name="Wu L."/>
            <person name="Ma J."/>
        </authorList>
    </citation>
    <scope>NUCLEOTIDE SEQUENCE [LARGE SCALE GENOMIC DNA]</scope>
    <source>
        <strain evidence="7">JCM 30346</strain>
    </source>
</reference>
<evidence type="ECO:0000313" key="7">
    <source>
        <dbReference type="Proteomes" id="UP001596137"/>
    </source>
</evidence>
<evidence type="ECO:0000256" key="4">
    <source>
        <dbReference type="PROSITE-ProRule" id="PRU00335"/>
    </source>
</evidence>
<dbReference type="PANTHER" id="PTHR30055">
    <property type="entry name" value="HTH-TYPE TRANSCRIPTIONAL REGULATOR RUTR"/>
    <property type="match status" value="1"/>
</dbReference>
<dbReference type="SUPFAM" id="SSF46689">
    <property type="entry name" value="Homeodomain-like"/>
    <property type="match status" value="1"/>
</dbReference>
<dbReference type="InterPro" id="IPR001647">
    <property type="entry name" value="HTH_TetR"/>
</dbReference>
<feature type="DNA-binding region" description="H-T-H motif" evidence="4">
    <location>
        <begin position="35"/>
        <end position="54"/>
    </location>
</feature>
<evidence type="ECO:0000256" key="1">
    <source>
        <dbReference type="ARBA" id="ARBA00023015"/>
    </source>
</evidence>
<dbReference type="EMBL" id="JBHSRF010000107">
    <property type="protein sequence ID" value="MFC6086923.1"/>
    <property type="molecule type" value="Genomic_DNA"/>
</dbReference>